<evidence type="ECO:0008006" key="3">
    <source>
        <dbReference type="Google" id="ProtNLM"/>
    </source>
</evidence>
<protein>
    <recommendedName>
        <fullName evidence="3">DUF1800 domain-containing protein</fullName>
    </recommendedName>
</protein>
<evidence type="ECO:0000313" key="2">
    <source>
        <dbReference type="Proteomes" id="UP000317835"/>
    </source>
</evidence>
<gene>
    <name evidence="1" type="ORF">ElP_71610</name>
</gene>
<name>A0A518HEC8_9BACT</name>
<evidence type="ECO:0000313" key="1">
    <source>
        <dbReference type="EMBL" id="QDV39197.1"/>
    </source>
</evidence>
<dbReference type="InterPro" id="IPR014917">
    <property type="entry name" value="DUF1800"/>
</dbReference>
<dbReference type="RefSeq" id="WP_145279404.1">
    <property type="nucleotide sequence ID" value="NZ_CP036427.1"/>
</dbReference>
<sequence length="464" mass="49888">MTRPIDGPSSGAAWDPYEPDAGQPWDLRRVVHLHRRAGFAATWDELQRDLADGPGPGVDRLLAGKSREYGVAEGFDRTSTLLADAAVASNDPNRLKAWWFYRILFGPDPLGERLTLMWHNHFATGNRKVDDLGLMRRQNESLREQARAPFGDLLGAMVEDPALLVWLDSPSNRKGRPNENLARELMELFTLGVGHYSEVDVREAARALTGWDVEDGGATFVAPRHDDGEKSVLGRSGRLGADDMVSLLREHPATADRLAWRLCDTFMGEGAVDEAAAGALAEDLRAHDLDIGRAVALILRSWAFFDEANLGTRVVDPVPFVAAPVRALELLDPPPSTLVLADWAARLGQELFDPPNVGGWPGGRSWLGGRAVIGRANFAAALVEGVGIGRSMPFDALALADRHGRSGGPEALIGLVAELLLGAIPGGGWLDRLASVAGASASWGPETARRAVALVLACPEAQIC</sequence>
<keyword evidence="1" id="KW-0614">Plasmid</keyword>
<geneLocation type="plasmid" evidence="2">
    <name>pelp_1</name>
</geneLocation>
<dbReference type="AlphaFoldDB" id="A0A518HEC8"/>
<proteinExistence type="predicted"/>
<dbReference type="KEGG" id="tpla:ElP_71610"/>
<dbReference type="OrthoDB" id="9772295at2"/>
<dbReference type="Pfam" id="PF08811">
    <property type="entry name" value="DUF1800"/>
    <property type="match status" value="1"/>
</dbReference>
<dbReference type="EMBL" id="CP036427">
    <property type="protein sequence ID" value="QDV39197.1"/>
    <property type="molecule type" value="Genomic_DNA"/>
</dbReference>
<accession>A0A518HEC8</accession>
<keyword evidence="2" id="KW-1185">Reference proteome</keyword>
<reference evidence="1 2" key="1">
    <citation type="submission" date="2019-02" db="EMBL/GenBank/DDBJ databases">
        <title>Deep-cultivation of Planctomycetes and their phenomic and genomic characterization uncovers novel biology.</title>
        <authorList>
            <person name="Wiegand S."/>
            <person name="Jogler M."/>
            <person name="Boedeker C."/>
            <person name="Pinto D."/>
            <person name="Vollmers J."/>
            <person name="Rivas-Marin E."/>
            <person name="Kohn T."/>
            <person name="Peeters S.H."/>
            <person name="Heuer A."/>
            <person name="Rast P."/>
            <person name="Oberbeckmann S."/>
            <person name="Bunk B."/>
            <person name="Jeske O."/>
            <person name="Meyerdierks A."/>
            <person name="Storesund J.E."/>
            <person name="Kallscheuer N."/>
            <person name="Luecker S."/>
            <person name="Lage O.M."/>
            <person name="Pohl T."/>
            <person name="Merkel B.J."/>
            <person name="Hornburger P."/>
            <person name="Mueller R.-W."/>
            <person name="Bruemmer F."/>
            <person name="Labrenz M."/>
            <person name="Spormann A.M."/>
            <person name="Op den Camp H."/>
            <person name="Overmann J."/>
            <person name="Amann R."/>
            <person name="Jetten M.S.M."/>
            <person name="Mascher T."/>
            <person name="Medema M.H."/>
            <person name="Devos D.P."/>
            <person name="Kaster A.-K."/>
            <person name="Ovreas L."/>
            <person name="Rohde M."/>
            <person name="Galperin M.Y."/>
            <person name="Jogler C."/>
        </authorList>
    </citation>
    <scope>NUCLEOTIDE SEQUENCE [LARGE SCALE GENOMIC DNA]</scope>
    <source>
        <strain evidence="1 2">ElP</strain>
        <plasmid evidence="2">pelp_1</plasmid>
    </source>
</reference>
<organism evidence="1 2">
    <name type="scientific">Tautonia plasticadhaerens</name>
    <dbReference type="NCBI Taxonomy" id="2527974"/>
    <lineage>
        <taxon>Bacteria</taxon>
        <taxon>Pseudomonadati</taxon>
        <taxon>Planctomycetota</taxon>
        <taxon>Planctomycetia</taxon>
        <taxon>Isosphaerales</taxon>
        <taxon>Isosphaeraceae</taxon>
        <taxon>Tautonia</taxon>
    </lineage>
</organism>
<dbReference type="Proteomes" id="UP000317835">
    <property type="component" value="Plasmid pElP_1"/>
</dbReference>